<dbReference type="InterPro" id="IPR022016">
    <property type="entry name" value="DUF3597"/>
</dbReference>
<evidence type="ECO:0000259" key="1">
    <source>
        <dbReference type="Pfam" id="PF12200"/>
    </source>
</evidence>
<keyword evidence="3" id="KW-1185">Reference proteome</keyword>
<name>A0A8E2EK57_9PEZI</name>
<dbReference type="OrthoDB" id="4500628at2759"/>
<gene>
    <name evidence="2" type="ORF">K432DRAFT_439616</name>
</gene>
<dbReference type="Pfam" id="PF12200">
    <property type="entry name" value="DUF3597"/>
    <property type="match status" value="1"/>
</dbReference>
<reference evidence="2 3" key="1">
    <citation type="journal article" date="2016" name="Nat. Commun.">
        <title>Ectomycorrhizal ecology is imprinted in the genome of the dominant symbiotic fungus Cenococcum geophilum.</title>
        <authorList>
            <consortium name="DOE Joint Genome Institute"/>
            <person name="Peter M."/>
            <person name="Kohler A."/>
            <person name="Ohm R.A."/>
            <person name="Kuo A."/>
            <person name="Krutzmann J."/>
            <person name="Morin E."/>
            <person name="Arend M."/>
            <person name="Barry K.W."/>
            <person name="Binder M."/>
            <person name="Choi C."/>
            <person name="Clum A."/>
            <person name="Copeland A."/>
            <person name="Grisel N."/>
            <person name="Haridas S."/>
            <person name="Kipfer T."/>
            <person name="LaButti K."/>
            <person name="Lindquist E."/>
            <person name="Lipzen A."/>
            <person name="Maire R."/>
            <person name="Meier B."/>
            <person name="Mihaltcheva S."/>
            <person name="Molinier V."/>
            <person name="Murat C."/>
            <person name="Poggeler S."/>
            <person name="Quandt C.A."/>
            <person name="Sperisen C."/>
            <person name="Tritt A."/>
            <person name="Tisserant E."/>
            <person name="Crous P.W."/>
            <person name="Henrissat B."/>
            <person name="Nehls U."/>
            <person name="Egli S."/>
            <person name="Spatafora J.W."/>
            <person name="Grigoriev I.V."/>
            <person name="Martin F.M."/>
        </authorList>
    </citation>
    <scope>NUCLEOTIDE SEQUENCE [LARGE SCALE GENOMIC DNA]</scope>
    <source>
        <strain evidence="2 3">CBS 459.81</strain>
    </source>
</reference>
<dbReference type="EMBL" id="KV744826">
    <property type="protein sequence ID" value="OCK84988.1"/>
    <property type="molecule type" value="Genomic_DNA"/>
</dbReference>
<dbReference type="PANTHER" id="PTHR38886">
    <property type="entry name" value="SESA DOMAIN-CONTAINING PROTEIN"/>
    <property type="match status" value="1"/>
</dbReference>
<accession>A0A8E2EK57</accession>
<dbReference type="PANTHER" id="PTHR38886:SF1">
    <property type="entry name" value="NACHT-NTPASE AND P-LOOP NTPASES N-TERMINAL DOMAIN-CONTAINING PROTEIN"/>
    <property type="match status" value="1"/>
</dbReference>
<feature type="domain" description="DUF3597" evidence="1">
    <location>
        <begin position="263"/>
        <end position="361"/>
    </location>
</feature>
<evidence type="ECO:0000313" key="2">
    <source>
        <dbReference type="EMBL" id="OCK84988.1"/>
    </source>
</evidence>
<dbReference type="Proteomes" id="UP000250266">
    <property type="component" value="Unassembled WGS sequence"/>
</dbReference>
<sequence>MPVPFGFSVGINAFSEVCFALRDHGGAASEYQDTLNQLEGIKDIVESVKNVSFTLSTDDDNITKLVQALANRAGACHNMMAKFINRVKQYEPTLGSQVPQGYNHGTWSKAKWALYFSPELDRMRQVIGTYASSIMLSFLYLHTLIFMESFKQQEQLRNYIEKDFATMSANLNSNHKALQDQNTNVLSELQDLVTKVVGQGDVQLNHHEVLMRTLASVPSDIFKHLSELNSKLDQLLKQRETWNIQPSSSFRNGLAWETELPTEQQSPSPATNRGNAGVRLSEAELHSVLRTRARNSRQKLYWESSIVDLLKLLGLDSGIYGRKLLAQELCVNAGQPGSSAQNMALHEALMRELAEHGGNVPANIHDLLHT</sequence>
<proteinExistence type="predicted"/>
<evidence type="ECO:0000313" key="3">
    <source>
        <dbReference type="Proteomes" id="UP000250266"/>
    </source>
</evidence>
<dbReference type="AlphaFoldDB" id="A0A8E2EK57"/>
<dbReference type="SUPFAM" id="SSF158634">
    <property type="entry name" value="RPA2825-like"/>
    <property type="match status" value="1"/>
</dbReference>
<protein>
    <recommendedName>
        <fullName evidence="1">DUF3597 domain-containing protein</fullName>
    </recommendedName>
</protein>
<organism evidence="2 3">
    <name type="scientific">Lepidopterella palustris CBS 459.81</name>
    <dbReference type="NCBI Taxonomy" id="1314670"/>
    <lineage>
        <taxon>Eukaryota</taxon>
        <taxon>Fungi</taxon>
        <taxon>Dikarya</taxon>
        <taxon>Ascomycota</taxon>
        <taxon>Pezizomycotina</taxon>
        <taxon>Dothideomycetes</taxon>
        <taxon>Pleosporomycetidae</taxon>
        <taxon>Mytilinidiales</taxon>
        <taxon>Argynnaceae</taxon>
        <taxon>Lepidopterella</taxon>
    </lineage>
</organism>